<accession>F5Y727</accession>
<evidence type="ECO:0000256" key="1">
    <source>
        <dbReference type="SAM" id="SignalP"/>
    </source>
</evidence>
<dbReference type="AlphaFoldDB" id="F5Y727"/>
<gene>
    <name evidence="2" type="ordered locus">TREAZ_1169</name>
</gene>
<feature type="chain" id="PRO_5003331481" description="Outer membrane protein beta-barrel domain-containing protein" evidence="1">
    <location>
        <begin position="26"/>
        <end position="325"/>
    </location>
</feature>
<evidence type="ECO:0000313" key="2">
    <source>
        <dbReference type="EMBL" id="AEF83176.1"/>
    </source>
</evidence>
<organism evidence="2 3">
    <name type="scientific">Leadbettera azotonutricia (strain ATCC BAA-888 / DSM 13862 / ZAS-9)</name>
    <name type="common">Treponema azotonutricium</name>
    <dbReference type="NCBI Taxonomy" id="545695"/>
    <lineage>
        <taxon>Bacteria</taxon>
        <taxon>Pseudomonadati</taxon>
        <taxon>Spirochaetota</taxon>
        <taxon>Spirochaetia</taxon>
        <taxon>Spirochaetales</taxon>
        <taxon>Breznakiellaceae</taxon>
        <taxon>Leadbettera</taxon>
    </lineage>
</organism>
<keyword evidence="1" id="KW-0732">Signal</keyword>
<name>F5Y727_LEAAZ</name>
<dbReference type="Proteomes" id="UP000009222">
    <property type="component" value="Chromosome"/>
</dbReference>
<reference evidence="2 3" key="2">
    <citation type="journal article" date="2011" name="ISME J.">
        <title>RNA-seq reveals cooperative metabolic interactions between two termite-gut spirochete species in co-culture.</title>
        <authorList>
            <person name="Rosenthal A.Z."/>
            <person name="Matson E.G."/>
            <person name="Eldar A."/>
            <person name="Leadbetter J.R."/>
        </authorList>
    </citation>
    <scope>NUCLEOTIDE SEQUENCE [LARGE SCALE GENOMIC DNA]</scope>
    <source>
        <strain evidence="3">ATCC BAA-888 / DSM 13862 / ZAS-9</strain>
    </source>
</reference>
<dbReference type="EMBL" id="CP001841">
    <property type="protein sequence ID" value="AEF83176.1"/>
    <property type="molecule type" value="Genomic_DNA"/>
</dbReference>
<proteinExistence type="predicted"/>
<reference evidence="3" key="1">
    <citation type="submission" date="2009-12" db="EMBL/GenBank/DDBJ databases">
        <title>Complete sequence of Treponema azotonutricium strain ZAS-9.</title>
        <authorList>
            <person name="Tetu S.G."/>
            <person name="Matson E."/>
            <person name="Ren Q."/>
            <person name="Seshadri R."/>
            <person name="Elbourne L."/>
            <person name="Hassan K.A."/>
            <person name="Durkin A."/>
            <person name="Radune D."/>
            <person name="Mohamoud Y."/>
            <person name="Shay R."/>
            <person name="Jin S."/>
            <person name="Zhang X."/>
            <person name="Lucey K."/>
            <person name="Ballor N.R."/>
            <person name="Ottesen E."/>
            <person name="Rosenthal R."/>
            <person name="Allen A."/>
            <person name="Leadbetter J.R."/>
            <person name="Paulsen I.T."/>
        </authorList>
    </citation>
    <scope>NUCLEOTIDE SEQUENCE [LARGE SCALE GENOMIC DNA]</scope>
    <source>
        <strain evidence="3">ATCC BAA-888 / DSM 13862 / ZAS-9</strain>
    </source>
</reference>
<evidence type="ECO:0000313" key="3">
    <source>
        <dbReference type="Proteomes" id="UP000009222"/>
    </source>
</evidence>
<dbReference type="HOGENOM" id="CLU_855098_0_0_12"/>
<dbReference type="KEGG" id="taz:TREAZ_1169"/>
<protein>
    <recommendedName>
        <fullName evidence="4">Outer membrane protein beta-barrel domain-containing protein</fullName>
    </recommendedName>
</protein>
<dbReference type="InParanoid" id="F5Y727"/>
<keyword evidence="3" id="KW-1185">Reference proteome</keyword>
<evidence type="ECO:0008006" key="4">
    <source>
        <dbReference type="Google" id="ProtNLM"/>
    </source>
</evidence>
<sequence>MNFIMHKRLLSFCFIVFMAAQTIQALPYIPGCPLHESCVRALRNEQRNRRRTLKNQDLNDLGATAGHNLNIGIIAGFDDLANKSRTPVFTLKPSLAYFGSFGNFDLYAGAFYTFLFDDPLGQKGGLQETLGYNFFPGDSFTITVALDNDNQLNISPGEPAFAFASAEPGISFTMDLKHGEFSAAAGLPIDYSAFLNAKTEAAREIAIDSYFTLGYTFPFGLGISTTSRIWVRPDLEYGETELNLIYGAKSFYGSFTVTADDRFKLWSLEPYLAYTVKQVTFSASVLFENIGGAGTGSPVVDTEIGADRIAITPSIGVRYRFGERL</sequence>
<feature type="signal peptide" evidence="1">
    <location>
        <begin position="1"/>
        <end position="25"/>
    </location>
</feature>
<dbReference type="STRING" id="545695.TREAZ_1169"/>